<protein>
    <recommendedName>
        <fullName evidence="2">Anti-sigma factor antagonist</fullName>
    </recommendedName>
</protein>
<dbReference type="InterPro" id="IPR058548">
    <property type="entry name" value="MlaB-like_STAS"/>
</dbReference>
<dbReference type="SUPFAM" id="SSF52091">
    <property type="entry name" value="SpoIIaa-like"/>
    <property type="match status" value="1"/>
</dbReference>
<sequence length="116" mass="12320">MGEDTNRTTPGVAHGRVTGTEAMIVLRGEVDLGSAPQLDNEVARAFDAGARRIVVDFAAVTFFDSACLSALVRAKEAAQARGGDVVLRNVDRYARRILDITGLSEMFVVDGGQPAK</sequence>
<reference evidence="4" key="2">
    <citation type="submission" date="2020-09" db="EMBL/GenBank/DDBJ databases">
        <authorList>
            <person name="Sun Q."/>
            <person name="Zhou Y."/>
        </authorList>
    </citation>
    <scope>NUCLEOTIDE SEQUENCE</scope>
    <source>
        <strain evidence="4">CGMCC 4.5737</strain>
    </source>
</reference>
<comment type="caution">
    <text evidence="4">The sequence shown here is derived from an EMBL/GenBank/DDBJ whole genome shotgun (WGS) entry which is preliminary data.</text>
</comment>
<dbReference type="InterPro" id="IPR003658">
    <property type="entry name" value="Anti-sigma_ant"/>
</dbReference>
<reference evidence="4" key="1">
    <citation type="journal article" date="2014" name="Int. J. Syst. Evol. Microbiol.">
        <title>Complete genome sequence of Corynebacterium casei LMG S-19264T (=DSM 44701T), isolated from a smear-ripened cheese.</title>
        <authorList>
            <consortium name="US DOE Joint Genome Institute (JGI-PGF)"/>
            <person name="Walter F."/>
            <person name="Albersmeier A."/>
            <person name="Kalinowski J."/>
            <person name="Ruckert C."/>
        </authorList>
    </citation>
    <scope>NUCLEOTIDE SEQUENCE</scope>
    <source>
        <strain evidence="4">CGMCC 4.5737</strain>
    </source>
</reference>
<dbReference type="EMBL" id="BMMK01000005">
    <property type="protein sequence ID" value="GGM45752.1"/>
    <property type="molecule type" value="Genomic_DNA"/>
</dbReference>
<feature type="domain" description="STAS" evidence="3">
    <location>
        <begin position="23"/>
        <end position="116"/>
    </location>
</feature>
<dbReference type="RefSeq" id="WP_229686158.1">
    <property type="nucleotide sequence ID" value="NZ_BMMK01000005.1"/>
</dbReference>
<dbReference type="GO" id="GO:0043856">
    <property type="term" value="F:anti-sigma factor antagonist activity"/>
    <property type="evidence" value="ECO:0007669"/>
    <property type="project" value="InterPro"/>
</dbReference>
<dbReference type="AlphaFoldDB" id="A0A8J3CBS9"/>
<name>A0A8J3CBS9_9PSEU</name>
<keyword evidence="5" id="KW-1185">Reference proteome</keyword>
<evidence type="ECO:0000256" key="2">
    <source>
        <dbReference type="RuleBase" id="RU003749"/>
    </source>
</evidence>
<gene>
    <name evidence="4" type="primary">spoI</name>
    <name evidence="4" type="ORF">GCM10012275_15970</name>
</gene>
<dbReference type="CDD" id="cd07043">
    <property type="entry name" value="STAS_anti-anti-sigma_factors"/>
    <property type="match status" value="1"/>
</dbReference>
<organism evidence="4 5">
    <name type="scientific">Longimycelium tulufanense</name>
    <dbReference type="NCBI Taxonomy" id="907463"/>
    <lineage>
        <taxon>Bacteria</taxon>
        <taxon>Bacillati</taxon>
        <taxon>Actinomycetota</taxon>
        <taxon>Actinomycetes</taxon>
        <taxon>Pseudonocardiales</taxon>
        <taxon>Pseudonocardiaceae</taxon>
        <taxon>Longimycelium</taxon>
    </lineage>
</organism>
<dbReference type="Pfam" id="PF13466">
    <property type="entry name" value="STAS_2"/>
    <property type="match status" value="1"/>
</dbReference>
<evidence type="ECO:0000313" key="5">
    <source>
        <dbReference type="Proteomes" id="UP000637578"/>
    </source>
</evidence>
<dbReference type="PROSITE" id="PS50801">
    <property type="entry name" value="STAS"/>
    <property type="match status" value="1"/>
</dbReference>
<evidence type="ECO:0000313" key="4">
    <source>
        <dbReference type="EMBL" id="GGM45752.1"/>
    </source>
</evidence>
<evidence type="ECO:0000259" key="3">
    <source>
        <dbReference type="PROSITE" id="PS50801"/>
    </source>
</evidence>
<accession>A0A8J3CBS9</accession>
<dbReference type="NCBIfam" id="TIGR00377">
    <property type="entry name" value="ant_ant_sig"/>
    <property type="match status" value="1"/>
</dbReference>
<dbReference type="PANTHER" id="PTHR33495">
    <property type="entry name" value="ANTI-SIGMA FACTOR ANTAGONIST TM_1081-RELATED-RELATED"/>
    <property type="match status" value="1"/>
</dbReference>
<dbReference type="InterPro" id="IPR036513">
    <property type="entry name" value="STAS_dom_sf"/>
</dbReference>
<dbReference type="Proteomes" id="UP000637578">
    <property type="component" value="Unassembled WGS sequence"/>
</dbReference>
<comment type="similarity">
    <text evidence="1 2">Belongs to the anti-sigma-factor antagonist family.</text>
</comment>
<dbReference type="InterPro" id="IPR002645">
    <property type="entry name" value="STAS_dom"/>
</dbReference>
<dbReference type="Gene3D" id="3.30.750.24">
    <property type="entry name" value="STAS domain"/>
    <property type="match status" value="1"/>
</dbReference>
<dbReference type="PANTHER" id="PTHR33495:SF2">
    <property type="entry name" value="ANTI-SIGMA FACTOR ANTAGONIST TM_1081-RELATED"/>
    <property type="match status" value="1"/>
</dbReference>
<proteinExistence type="inferred from homology"/>
<evidence type="ECO:0000256" key="1">
    <source>
        <dbReference type="ARBA" id="ARBA00009013"/>
    </source>
</evidence>